<dbReference type="EMBL" id="MGAI01000002">
    <property type="protein sequence ID" value="OGK45716.1"/>
    <property type="molecule type" value="Genomic_DNA"/>
</dbReference>
<sequence length="401" mass="46203">MIRQIFKQSGIFFFGSVVSKVVTTFAWILLARVLVPEKYGQFTLYFMILQFVTFIADFGLNQYYMKNVENFGRTNMFNRILFVRSMTLLFSGGLMLLILFSFKIFSSIITTIFILSMVPMSYLSVTDGYYLERKKTFRASLKLASIGTFFLLGYLFFNRNIDLFTVVTLLLFSLIITLIWYFPWKELKFIKISFSESFSILKTSSSYAYLTLTSFFYNKGDSFIISYLKGNTALGIYGLAYRFLESLSLFPSALVQNLFPVSAKKAGITFSQLKKITLIMFLFGLLFALGVFVFSPFLITSFFRQEYFGAVYILRIFSLVIFLFFLNSPLATVVQSSNLVKSFLPFGIINTLVNLVLNLFLVRSFGIIAAAWVMVITETTGLFINIYFVKKLYSRSYYNPK</sequence>
<feature type="transmembrane region" description="Helical" evidence="5">
    <location>
        <begin position="278"/>
        <end position="303"/>
    </location>
</feature>
<accession>A0A1F7IQR5</accession>
<feature type="transmembrane region" description="Helical" evidence="5">
    <location>
        <begin position="163"/>
        <end position="182"/>
    </location>
</feature>
<organism evidence="6 7">
    <name type="scientific">Candidatus Roizmanbacteria bacterium RIFCSPLOWO2_01_FULL_37_16</name>
    <dbReference type="NCBI Taxonomy" id="1802058"/>
    <lineage>
        <taxon>Bacteria</taxon>
        <taxon>Candidatus Roizmaniibacteriota</taxon>
    </lineage>
</organism>
<dbReference type="InterPro" id="IPR052556">
    <property type="entry name" value="PolySynth_Transporter"/>
</dbReference>
<dbReference type="PANTHER" id="PTHR43424:SF1">
    <property type="entry name" value="LOCUS PUTATIVE PROTEIN 1-RELATED"/>
    <property type="match status" value="1"/>
</dbReference>
<keyword evidence="3 5" id="KW-1133">Transmembrane helix</keyword>
<dbReference type="PANTHER" id="PTHR43424">
    <property type="entry name" value="LOCUS PUTATIVE PROTEIN 1-RELATED"/>
    <property type="match status" value="1"/>
</dbReference>
<feature type="transmembrane region" description="Helical" evidence="5">
    <location>
        <begin position="108"/>
        <end position="125"/>
    </location>
</feature>
<dbReference type="GO" id="GO:0016020">
    <property type="term" value="C:membrane"/>
    <property type="evidence" value="ECO:0007669"/>
    <property type="project" value="UniProtKB-SubCell"/>
</dbReference>
<feature type="transmembrane region" description="Helical" evidence="5">
    <location>
        <begin position="343"/>
        <end position="361"/>
    </location>
</feature>
<feature type="transmembrane region" description="Helical" evidence="5">
    <location>
        <begin position="81"/>
        <end position="102"/>
    </location>
</feature>
<dbReference type="InterPro" id="IPR002797">
    <property type="entry name" value="Polysacc_synth"/>
</dbReference>
<evidence type="ECO:0000256" key="2">
    <source>
        <dbReference type="ARBA" id="ARBA00022692"/>
    </source>
</evidence>
<reference evidence="6 7" key="1">
    <citation type="journal article" date="2016" name="Nat. Commun.">
        <title>Thousands of microbial genomes shed light on interconnected biogeochemical processes in an aquifer system.</title>
        <authorList>
            <person name="Anantharaman K."/>
            <person name="Brown C.T."/>
            <person name="Hug L.A."/>
            <person name="Sharon I."/>
            <person name="Castelle C.J."/>
            <person name="Probst A.J."/>
            <person name="Thomas B.C."/>
            <person name="Singh A."/>
            <person name="Wilkins M.J."/>
            <person name="Karaoz U."/>
            <person name="Brodie E.L."/>
            <person name="Williams K.H."/>
            <person name="Hubbard S.S."/>
            <person name="Banfield J.F."/>
        </authorList>
    </citation>
    <scope>NUCLEOTIDE SEQUENCE [LARGE SCALE GENOMIC DNA]</scope>
</reference>
<protein>
    <submittedName>
        <fullName evidence="6">Uncharacterized protein</fullName>
    </submittedName>
</protein>
<evidence type="ECO:0000256" key="4">
    <source>
        <dbReference type="ARBA" id="ARBA00023136"/>
    </source>
</evidence>
<name>A0A1F7IQR5_9BACT</name>
<feature type="transmembrane region" description="Helical" evidence="5">
    <location>
        <begin position="367"/>
        <end position="389"/>
    </location>
</feature>
<gene>
    <name evidence="6" type="ORF">A3B40_05560</name>
</gene>
<keyword evidence="2 5" id="KW-0812">Transmembrane</keyword>
<feature type="transmembrane region" description="Helical" evidence="5">
    <location>
        <begin position="309"/>
        <end position="331"/>
    </location>
</feature>
<comment type="caution">
    <text evidence="6">The sequence shown here is derived from an EMBL/GenBank/DDBJ whole genome shotgun (WGS) entry which is preliminary data.</text>
</comment>
<proteinExistence type="predicted"/>
<dbReference type="AlphaFoldDB" id="A0A1F7IQR5"/>
<comment type="subcellular location">
    <subcellularLocation>
        <location evidence="1">Membrane</location>
        <topology evidence="1">Multi-pass membrane protein</topology>
    </subcellularLocation>
</comment>
<feature type="transmembrane region" description="Helical" evidence="5">
    <location>
        <begin position="137"/>
        <end position="157"/>
    </location>
</feature>
<evidence type="ECO:0000313" key="6">
    <source>
        <dbReference type="EMBL" id="OGK45716.1"/>
    </source>
</evidence>
<evidence type="ECO:0000256" key="5">
    <source>
        <dbReference type="SAM" id="Phobius"/>
    </source>
</evidence>
<evidence type="ECO:0000256" key="3">
    <source>
        <dbReference type="ARBA" id="ARBA00022989"/>
    </source>
</evidence>
<dbReference type="Pfam" id="PF01943">
    <property type="entry name" value="Polysacc_synt"/>
    <property type="match status" value="1"/>
</dbReference>
<feature type="transmembrane region" description="Helical" evidence="5">
    <location>
        <begin position="12"/>
        <end position="30"/>
    </location>
</feature>
<evidence type="ECO:0000313" key="7">
    <source>
        <dbReference type="Proteomes" id="UP000178040"/>
    </source>
</evidence>
<evidence type="ECO:0000256" key="1">
    <source>
        <dbReference type="ARBA" id="ARBA00004141"/>
    </source>
</evidence>
<feature type="transmembrane region" description="Helical" evidence="5">
    <location>
        <begin position="42"/>
        <end position="60"/>
    </location>
</feature>
<dbReference type="Proteomes" id="UP000178040">
    <property type="component" value="Unassembled WGS sequence"/>
</dbReference>
<keyword evidence="4 5" id="KW-0472">Membrane</keyword>